<dbReference type="GO" id="GO:0061630">
    <property type="term" value="F:ubiquitin protein ligase activity"/>
    <property type="evidence" value="ECO:0007669"/>
    <property type="project" value="UniProtKB-EC"/>
</dbReference>
<feature type="transmembrane region" description="Helical" evidence="15">
    <location>
        <begin position="155"/>
        <end position="177"/>
    </location>
</feature>
<evidence type="ECO:0000259" key="16">
    <source>
        <dbReference type="PROSITE" id="PS50089"/>
    </source>
</evidence>
<evidence type="ECO:0000256" key="2">
    <source>
        <dbReference type="ARBA" id="ARBA00004141"/>
    </source>
</evidence>
<feature type="region of interest" description="Disordered" evidence="14">
    <location>
        <begin position="240"/>
        <end position="280"/>
    </location>
</feature>
<protein>
    <recommendedName>
        <fullName evidence="4">RING-type E3 ubiquitin transferase</fullName>
        <ecNumber evidence="4">2.3.2.27</ecNumber>
    </recommendedName>
</protein>
<feature type="domain" description="RING-CH-type" evidence="17">
    <location>
        <begin position="1145"/>
        <end position="1206"/>
    </location>
</feature>
<feature type="transmembrane region" description="Helical" evidence="15">
    <location>
        <begin position="1817"/>
        <end position="1837"/>
    </location>
</feature>
<keyword evidence="9" id="KW-0833">Ubl conjugation pathway</keyword>
<dbReference type="Pfam" id="PF12906">
    <property type="entry name" value="RINGv"/>
    <property type="match status" value="2"/>
</dbReference>
<proteinExistence type="predicted"/>
<comment type="catalytic activity">
    <reaction evidence="1">
        <text>S-ubiquitinyl-[E2 ubiquitin-conjugating enzyme]-L-cysteine + [acceptor protein]-L-lysine = [E2 ubiquitin-conjugating enzyme]-L-cysteine + N(6)-ubiquitinyl-[acceptor protein]-L-lysine.</text>
        <dbReference type="EC" id="2.3.2.27"/>
    </reaction>
</comment>
<feature type="transmembrane region" description="Helical" evidence="15">
    <location>
        <begin position="467"/>
        <end position="486"/>
    </location>
</feature>
<accession>A0AAU9SZG5</accession>
<evidence type="ECO:0000256" key="8">
    <source>
        <dbReference type="ARBA" id="ARBA00022771"/>
    </source>
</evidence>
<feature type="transmembrane region" description="Helical" evidence="15">
    <location>
        <begin position="1506"/>
        <end position="1529"/>
    </location>
</feature>
<feature type="transmembrane region" description="Helical" evidence="15">
    <location>
        <begin position="529"/>
        <end position="548"/>
    </location>
</feature>
<dbReference type="PANTHER" id="PTHR13145:SF0">
    <property type="entry name" value="E3 UBIQUITIN-PROTEIN LIGASE MARCHF6"/>
    <property type="match status" value="1"/>
</dbReference>
<keyword evidence="7" id="KW-0479">Metal-binding</keyword>
<feature type="transmembrane region" description="Helical" evidence="15">
    <location>
        <begin position="1653"/>
        <end position="1672"/>
    </location>
</feature>
<feature type="transmembrane region" description="Helical" evidence="15">
    <location>
        <begin position="634"/>
        <end position="657"/>
    </location>
</feature>
<feature type="transmembrane region" description="Helical" evidence="15">
    <location>
        <begin position="888"/>
        <end position="917"/>
    </location>
</feature>
<comment type="pathway">
    <text evidence="3">Protein modification; protein ubiquitination.</text>
</comment>
<feature type="transmembrane region" description="Helical" evidence="15">
    <location>
        <begin position="1956"/>
        <end position="1979"/>
    </location>
</feature>
<dbReference type="InterPro" id="IPR011016">
    <property type="entry name" value="Znf_RING-CH"/>
</dbReference>
<evidence type="ECO:0000256" key="6">
    <source>
        <dbReference type="ARBA" id="ARBA00022692"/>
    </source>
</evidence>
<feature type="transmembrane region" description="Helical" evidence="15">
    <location>
        <begin position="1899"/>
        <end position="1916"/>
    </location>
</feature>
<feature type="transmembrane region" description="Helical" evidence="15">
    <location>
        <begin position="846"/>
        <end position="867"/>
    </location>
</feature>
<keyword evidence="19" id="KW-1185">Reference proteome</keyword>
<feature type="transmembrane region" description="Helical" evidence="15">
    <location>
        <begin position="1858"/>
        <end position="1887"/>
    </location>
</feature>
<dbReference type="SMART" id="SM00744">
    <property type="entry name" value="RINGv"/>
    <property type="match status" value="2"/>
</dbReference>
<evidence type="ECO:0000259" key="17">
    <source>
        <dbReference type="PROSITE" id="PS51292"/>
    </source>
</evidence>
<evidence type="ECO:0000256" key="13">
    <source>
        <dbReference type="PROSITE-ProRule" id="PRU00175"/>
    </source>
</evidence>
<keyword evidence="6 15" id="KW-0812">Transmembrane</keyword>
<dbReference type="GO" id="GO:0005789">
    <property type="term" value="C:endoplasmic reticulum membrane"/>
    <property type="evidence" value="ECO:0007669"/>
    <property type="project" value="TreeGrafter"/>
</dbReference>
<feature type="domain" description="RING-type" evidence="16">
    <location>
        <begin position="72"/>
        <end position="119"/>
    </location>
</feature>
<feature type="transmembrane region" description="Helical" evidence="15">
    <location>
        <begin position="1273"/>
        <end position="1299"/>
    </location>
</feature>
<evidence type="ECO:0000256" key="9">
    <source>
        <dbReference type="ARBA" id="ARBA00022786"/>
    </source>
</evidence>
<evidence type="ECO:0000256" key="1">
    <source>
        <dbReference type="ARBA" id="ARBA00000900"/>
    </source>
</evidence>
<dbReference type="GO" id="GO:0008270">
    <property type="term" value="F:zinc ion binding"/>
    <property type="evidence" value="ECO:0007669"/>
    <property type="project" value="UniProtKB-KW"/>
</dbReference>
<evidence type="ECO:0000256" key="10">
    <source>
        <dbReference type="ARBA" id="ARBA00022833"/>
    </source>
</evidence>
<sequence length="2047" mass="228532">MEISSAESLSVSGAAASEVVSEPSVSSPSSSSLSASSPNQASSTAFSTMDPAVATTAGSRYVDDDEDEEDVCRICRNPGDADNPLRYPCACSGSIKFVHQDCLLQWLNHSNARQCEVCKHPFSFSPVYAENAPTRLPFQEFVVGIAMKACHVLQFFLRLSFVLSVWLLTIPFITFWIWRLAFVRSFGEAQRLFLSHISTTVILTDCLHGFLLSASIVFIFLGATSLRDYFRHLRELGGQEEREDEGERNGARAARRPAGQANRNLAGDGNGEDAGDQGAAAGQIVRRNPENVLARLDIQAARLEAQVEQMFDGLDDADGAEDVPFDELVGMQGPVFHLVENAFTVLASNMIFLGVVIFVPFTLGRVILYHVSWLFAAARGPAVTASMHFIDSGLSLENITLKSALTSVSNLTNEGQENGLLGQLTDMMKVNGSELNGANNTLSVAADLLKGSVTGSSKLSDVTTLTVGYMFIVFLVFLYLGIIALIRYAKGEPLTVGRFYGIASIVEAVPSLVRQFLAAMRHLMTMIKVAFLLVIELGVFPLMCGWWLDVCTVRMFGKTMSHRVQFLSISPLASSLVHWVVGIMYMLQISIFVSLLRGVLRPGVLYFLRDPADPNYNPFRDLIDDPVHKHARRVLLSVAVYGSLIVMLVFLPVKLAIRMAPSIFPLDISVSDPFTEIPADMLLFQICIPFIIEHFRLRTTIKSLLRCWFTGVGWALGLNDFLLPRPEDNIGQDNGNGEPGRQNRAQVLQVGGPDRAMAALPAADDPNRNLLRAGSVNTGEEYEDDEEQSDSEYNFVVRIILLLLVAWVTLLLFNSALIVVPVSLGRALFSAIPVLPITHGIKCNDLYAFVIGTYAFWTSISGARYAIEHVKSKRTSVLLNQIWKWCGIVFKSSVLLAIWVFIIPVLIGLLFELLVIVPMRVPVDESPVFLLYQDWALGLIFLKIWTRLVMLDHMLPIVDDSWRAKFERVREDGFSRLQGLWVLREIVFPIMMKLLTALCVPYVLARGVFPMLGYPLVVNSAVYRFAWIGCLSVSLFCFCAKRCHVWFRNLHNSIRDDRYLIGRRLHNFGEAALASQNQNQSSEDAGDGGVLIGREGDADTGLRLRRAIQQEAICSTQLEVQASPSAFSTMDPSVATAKGSSYIDDEEDEEDVCRICRYSGDADNPLRYPCACNGSIKFVHQDCLLQWLNYGNARRCEVCKHRFSFSPVYAEKAPTRLPFVEFVVGVAMKPCRCRVLHLFLRLAFVLSIWFLAIPFITFWIWRFAFVRSFDEAQRLFLCHISTTAILIGFLLSACVVFLLRGTTALRGYFRHLREDVPFYELVGMQGPVFHLVETAFDVLASNVIVIGIVIFVPFTLGRFILYQVSSLFAARDLPVTASMHLIDTGLSLENITLKSVLTVVSNLTNKGQENGLLGQVMEMVKVNGGELNGAHDTLSVAADLLMLSDVTTLTVGYMLIVSLVVLYLGIIALNRYVKGEPLTIGTFYGMASIVETVQSLLRQFLAAMRLGIRVAFSLVFGFGVFPLMCGWWLDVCTIRMFGKTMSHRVEFLSVYPLASSVVHWVVGLMYFWQVFIFENLLREVLRPGVLNFLIDPAEEDYTFQDLIGGSVRLLARDLLFESAEFGCLIVMLVYLPVKLALWMAPSIFPLDISVSDPFTEITASVLLLQICIPLIIEHFGLQTTIKSLLRCWFTGVGWALGLTNFLLPRPEENIGQDNRNGEPGRQNRAQVLQVGGPDRAMAAVAAAGNVKTGEEYEEDEERSGSENSFVLRIITLLLVAWVTLLLFNSALIVVPVSLGRALFSAIPLLPITHGIKCNDLYAFVIGTYAFWTSISGARYAIEHVKSKRTSVLLNQIWKWCGIVFKSSVLLAIWVFIIPVLIGLLFELLVIVPMRVPVDESPVFLLYQDWALGVIFLKIWTRLVMLDHMLPIVGDSWRAKFERVREDGFSRLQGLWVLREIVFPIVMKLLTALCVPYVLARGVFPMLGYPLVVNSAVYRFAWIGCLSVSLFCFCAKRCHVWFRNLHNSIRDDRYLIGRRLHNFEEASYCAKR</sequence>
<feature type="transmembrane region" description="Helical" evidence="15">
    <location>
        <begin position="1238"/>
        <end position="1261"/>
    </location>
</feature>
<name>A0AAU9SZG5_THLAR</name>
<evidence type="ECO:0000256" key="15">
    <source>
        <dbReference type="SAM" id="Phobius"/>
    </source>
</evidence>
<dbReference type="InterPro" id="IPR013083">
    <property type="entry name" value="Znf_RING/FYVE/PHD"/>
</dbReference>
<feature type="transmembrane region" description="Helical" evidence="15">
    <location>
        <begin position="795"/>
        <end position="820"/>
    </location>
</feature>
<feature type="transmembrane region" description="Helical" evidence="15">
    <location>
        <begin position="1549"/>
        <end position="1568"/>
    </location>
</feature>
<evidence type="ECO:0000256" key="5">
    <source>
        <dbReference type="ARBA" id="ARBA00022679"/>
    </source>
</evidence>
<dbReference type="InterPro" id="IPR001841">
    <property type="entry name" value="Znf_RING"/>
</dbReference>
<feature type="transmembrane region" description="Helical" evidence="15">
    <location>
        <begin position="1991"/>
        <end position="2010"/>
    </location>
</feature>
<dbReference type="PANTHER" id="PTHR13145">
    <property type="entry name" value="SSM4 PROTEIN"/>
    <property type="match status" value="1"/>
</dbReference>
<evidence type="ECO:0000256" key="12">
    <source>
        <dbReference type="ARBA" id="ARBA00023136"/>
    </source>
</evidence>
<keyword evidence="11 15" id="KW-1133">Transmembrane helix</keyword>
<feature type="compositionally biased region" description="Low complexity" evidence="14">
    <location>
        <begin position="1"/>
        <end position="43"/>
    </location>
</feature>
<dbReference type="EMBL" id="OU466863">
    <property type="protein sequence ID" value="CAH2076923.1"/>
    <property type="molecule type" value="Genomic_DNA"/>
</dbReference>
<evidence type="ECO:0000313" key="19">
    <source>
        <dbReference type="Proteomes" id="UP000836841"/>
    </source>
</evidence>
<dbReference type="FunFam" id="3.30.40.10:FF:000288">
    <property type="entry name" value="Probable E3 ubiquitin ligase SUD1"/>
    <property type="match status" value="2"/>
</dbReference>
<feature type="transmembrane region" description="Helical" evidence="15">
    <location>
        <begin position="986"/>
        <end position="1009"/>
    </location>
</feature>
<reference evidence="18 19" key="1">
    <citation type="submission" date="2022-03" db="EMBL/GenBank/DDBJ databases">
        <authorList>
            <person name="Nunn A."/>
            <person name="Chopra R."/>
            <person name="Nunn A."/>
            <person name="Contreras Garrido A."/>
        </authorList>
    </citation>
    <scope>NUCLEOTIDE SEQUENCE [LARGE SCALE GENOMIC DNA]</scope>
</reference>
<feature type="transmembrane region" description="Helical" evidence="15">
    <location>
        <begin position="1614"/>
        <end position="1633"/>
    </location>
</feature>
<feature type="transmembrane region" description="Helical" evidence="15">
    <location>
        <begin position="1021"/>
        <end position="1040"/>
    </location>
</feature>
<dbReference type="Gene3D" id="3.30.40.10">
    <property type="entry name" value="Zinc/RING finger domain, C3HC4 (zinc finger)"/>
    <property type="match status" value="2"/>
</dbReference>
<evidence type="ECO:0000256" key="4">
    <source>
        <dbReference type="ARBA" id="ARBA00012483"/>
    </source>
</evidence>
<evidence type="ECO:0000256" key="11">
    <source>
        <dbReference type="ARBA" id="ARBA00022989"/>
    </source>
</evidence>
<feature type="domain" description="RING-CH-type" evidence="17">
    <location>
        <begin position="64"/>
        <end position="125"/>
    </location>
</feature>
<feature type="transmembrane region" description="Helical" evidence="15">
    <location>
        <begin position="1339"/>
        <end position="1361"/>
    </location>
</feature>
<gene>
    <name evidence="18" type="ORF">TAV2_LOCUS24223</name>
</gene>
<dbReference type="PROSITE" id="PS51292">
    <property type="entry name" value="ZF_RING_CH"/>
    <property type="match status" value="2"/>
</dbReference>
<evidence type="ECO:0000313" key="18">
    <source>
        <dbReference type="EMBL" id="CAH2076923.1"/>
    </source>
</evidence>
<keyword evidence="8 13" id="KW-0863">Zinc-finger</keyword>
<evidence type="ECO:0000256" key="7">
    <source>
        <dbReference type="ARBA" id="ARBA00022723"/>
    </source>
</evidence>
<comment type="subcellular location">
    <subcellularLocation>
        <location evidence="2">Membrane</location>
        <topology evidence="2">Multi-pass membrane protein</topology>
    </subcellularLocation>
</comment>
<feature type="region of interest" description="Disordered" evidence="14">
    <location>
        <begin position="1"/>
        <end position="49"/>
    </location>
</feature>
<feature type="transmembrane region" description="Helical" evidence="15">
    <location>
        <begin position="197"/>
        <end position="221"/>
    </location>
</feature>
<dbReference type="InterPro" id="IPR056521">
    <property type="entry name" value="MARCHF6-like_C"/>
</dbReference>
<feature type="compositionally biased region" description="Low complexity" evidence="14">
    <location>
        <begin position="256"/>
        <end position="267"/>
    </location>
</feature>
<dbReference type="EC" id="2.3.2.27" evidence="4"/>
<dbReference type="PROSITE" id="PS50089">
    <property type="entry name" value="ZF_RING_2"/>
    <property type="match status" value="1"/>
</dbReference>
<dbReference type="SUPFAM" id="SSF57850">
    <property type="entry name" value="RING/U-box"/>
    <property type="match status" value="2"/>
</dbReference>
<keyword evidence="12 15" id="KW-0472">Membrane</keyword>
<dbReference type="Pfam" id="PF23113">
    <property type="entry name" value="MARCHF6_C"/>
    <property type="match status" value="2"/>
</dbReference>
<feature type="transmembrane region" description="Helical" evidence="15">
    <location>
        <begin position="1450"/>
        <end position="1469"/>
    </location>
</feature>
<keyword evidence="10" id="KW-0862">Zinc</keyword>
<keyword evidence="5" id="KW-0808">Transferase</keyword>
<dbReference type="GO" id="GO:0036503">
    <property type="term" value="P:ERAD pathway"/>
    <property type="evidence" value="ECO:0007669"/>
    <property type="project" value="TreeGrafter"/>
</dbReference>
<feature type="transmembrane region" description="Helical" evidence="15">
    <location>
        <begin position="1765"/>
        <end position="1787"/>
    </location>
</feature>
<dbReference type="Proteomes" id="UP000836841">
    <property type="component" value="Chromosome 7"/>
</dbReference>
<feature type="transmembrane region" description="Helical" evidence="15">
    <location>
        <begin position="341"/>
        <end position="361"/>
    </location>
</feature>
<evidence type="ECO:0000256" key="3">
    <source>
        <dbReference type="ARBA" id="ARBA00004906"/>
    </source>
</evidence>
<feature type="transmembrane region" description="Helical" evidence="15">
    <location>
        <begin position="576"/>
        <end position="600"/>
    </location>
</feature>
<feature type="compositionally biased region" description="Basic and acidic residues" evidence="14">
    <location>
        <begin position="240"/>
        <end position="250"/>
    </location>
</feature>
<evidence type="ECO:0000256" key="14">
    <source>
        <dbReference type="SAM" id="MobiDB-lite"/>
    </source>
</evidence>
<organism evidence="18 19">
    <name type="scientific">Thlaspi arvense</name>
    <name type="common">Field penny-cress</name>
    <dbReference type="NCBI Taxonomy" id="13288"/>
    <lineage>
        <taxon>Eukaryota</taxon>
        <taxon>Viridiplantae</taxon>
        <taxon>Streptophyta</taxon>
        <taxon>Embryophyta</taxon>
        <taxon>Tracheophyta</taxon>
        <taxon>Spermatophyta</taxon>
        <taxon>Magnoliopsida</taxon>
        <taxon>eudicotyledons</taxon>
        <taxon>Gunneridae</taxon>
        <taxon>Pentapetalae</taxon>
        <taxon>rosids</taxon>
        <taxon>malvids</taxon>
        <taxon>Brassicales</taxon>
        <taxon>Brassicaceae</taxon>
        <taxon>Thlaspideae</taxon>
        <taxon>Thlaspi</taxon>
    </lineage>
</organism>
<dbReference type="CDD" id="cd16702">
    <property type="entry name" value="RING_CH-C4HC3_MARCH6"/>
    <property type="match status" value="2"/>
</dbReference>